<dbReference type="STRING" id="35756.GCA_001044155_00520"/>
<name>A0A376CN90_9CORY</name>
<gene>
    <name evidence="1" type="ORF">NCTC11862_01702</name>
</gene>
<dbReference type="Proteomes" id="UP000254467">
    <property type="component" value="Unassembled WGS sequence"/>
</dbReference>
<evidence type="ECO:0000313" key="2">
    <source>
        <dbReference type="Proteomes" id="UP000254467"/>
    </source>
</evidence>
<sequence length="106" mass="11770">MSWGFSFAQVRGHCFLFKGGAGAVQPRQPRQPRQPDGKLLDLKCWNRGREAVFGGFFALNQQFSFDILARLGPETVTSVGPPATTCAKTGEEQHSAFFMQTYSRLV</sequence>
<evidence type="ECO:0000313" key="1">
    <source>
        <dbReference type="EMBL" id="STC69900.1"/>
    </source>
</evidence>
<reference evidence="1 2" key="1">
    <citation type="submission" date="2018-06" db="EMBL/GenBank/DDBJ databases">
        <authorList>
            <consortium name="Pathogen Informatics"/>
            <person name="Doyle S."/>
        </authorList>
    </citation>
    <scope>NUCLEOTIDE SEQUENCE [LARGE SCALE GENOMIC DNA]</scope>
    <source>
        <strain evidence="1 2">NCTC11862</strain>
    </source>
</reference>
<dbReference type="EMBL" id="UFXQ01000001">
    <property type="protein sequence ID" value="STC69900.1"/>
    <property type="molecule type" value="Genomic_DNA"/>
</dbReference>
<accession>A0A376CN90</accession>
<keyword evidence="2" id="KW-1185">Reference proteome</keyword>
<dbReference type="AlphaFoldDB" id="A0A376CN90"/>
<organism evidence="1 2">
    <name type="scientific">Corynebacterium pilosum</name>
    <dbReference type="NCBI Taxonomy" id="35756"/>
    <lineage>
        <taxon>Bacteria</taxon>
        <taxon>Bacillati</taxon>
        <taxon>Actinomycetota</taxon>
        <taxon>Actinomycetes</taxon>
        <taxon>Mycobacteriales</taxon>
        <taxon>Corynebacteriaceae</taxon>
        <taxon>Corynebacterium</taxon>
    </lineage>
</organism>
<protein>
    <submittedName>
        <fullName evidence="1">Uncharacterized protein</fullName>
    </submittedName>
</protein>
<proteinExistence type="predicted"/>